<dbReference type="Proteomes" id="UP001141806">
    <property type="component" value="Unassembled WGS sequence"/>
</dbReference>
<comment type="caution">
    <text evidence="4">The sequence shown here is derived from an EMBL/GenBank/DDBJ whole genome shotgun (WGS) entry which is preliminary data.</text>
</comment>
<sequence>MDPIKIEKLEAMNKYKKNQFLSSLVLYSLAAFSCSLFCSSPLWFPPLFSSTKSFLFLSIPKLRSFLFNPKCLFVVCNIIIIFLVGESRLMGSSSSSATDIYDEYMKKSQSLGRFSSQEEKRKTGKLEMHLIEETTKRVHEGRGGEEKGEKSFDGEEEPGLPSDEFKKRVEDFIERVNRQRRLEAKQLI</sequence>
<evidence type="ECO:0000259" key="3">
    <source>
        <dbReference type="Pfam" id="PF14364"/>
    </source>
</evidence>
<proteinExistence type="predicted"/>
<accession>A0A9Q0H9Z4</accession>
<feature type="compositionally biased region" description="Basic and acidic residues" evidence="1">
    <location>
        <begin position="131"/>
        <end position="153"/>
    </location>
</feature>
<dbReference type="InterPro" id="IPR025520">
    <property type="entry name" value="DUF4408"/>
</dbReference>
<evidence type="ECO:0000313" key="5">
    <source>
        <dbReference type="Proteomes" id="UP001141806"/>
    </source>
</evidence>
<organism evidence="4 5">
    <name type="scientific">Protea cynaroides</name>
    <dbReference type="NCBI Taxonomy" id="273540"/>
    <lineage>
        <taxon>Eukaryota</taxon>
        <taxon>Viridiplantae</taxon>
        <taxon>Streptophyta</taxon>
        <taxon>Embryophyta</taxon>
        <taxon>Tracheophyta</taxon>
        <taxon>Spermatophyta</taxon>
        <taxon>Magnoliopsida</taxon>
        <taxon>Proteales</taxon>
        <taxon>Proteaceae</taxon>
        <taxon>Protea</taxon>
    </lineage>
</organism>
<evidence type="ECO:0000256" key="2">
    <source>
        <dbReference type="SAM" id="Phobius"/>
    </source>
</evidence>
<dbReference type="PROSITE" id="PS51257">
    <property type="entry name" value="PROKAR_LIPOPROTEIN"/>
    <property type="match status" value="1"/>
</dbReference>
<evidence type="ECO:0000256" key="1">
    <source>
        <dbReference type="SAM" id="MobiDB-lite"/>
    </source>
</evidence>
<dbReference type="EMBL" id="JAMYWD010000009">
    <property type="protein sequence ID" value="KAJ4961980.1"/>
    <property type="molecule type" value="Genomic_DNA"/>
</dbReference>
<feature type="domain" description="DUF4408" evidence="3">
    <location>
        <begin position="45"/>
        <end position="89"/>
    </location>
</feature>
<evidence type="ECO:0000313" key="4">
    <source>
        <dbReference type="EMBL" id="KAJ4961980.1"/>
    </source>
</evidence>
<keyword evidence="2" id="KW-0472">Membrane</keyword>
<name>A0A9Q0H9Z4_9MAGN</name>
<keyword evidence="5" id="KW-1185">Reference proteome</keyword>
<keyword evidence="2" id="KW-0812">Transmembrane</keyword>
<protein>
    <recommendedName>
        <fullName evidence="3">DUF4408 domain-containing protein</fullName>
    </recommendedName>
</protein>
<dbReference type="PANTHER" id="PTHR35762">
    <property type="entry name" value="TRANSMEMBRANE PROTEIN"/>
    <property type="match status" value="1"/>
</dbReference>
<keyword evidence="2" id="KW-1133">Transmembrane helix</keyword>
<feature type="region of interest" description="Disordered" evidence="1">
    <location>
        <begin position="131"/>
        <end position="165"/>
    </location>
</feature>
<feature type="transmembrane region" description="Helical" evidence="2">
    <location>
        <begin position="20"/>
        <end position="44"/>
    </location>
</feature>
<dbReference type="AlphaFoldDB" id="A0A9Q0H9Z4"/>
<dbReference type="OrthoDB" id="781735at2759"/>
<feature type="transmembrane region" description="Helical" evidence="2">
    <location>
        <begin position="64"/>
        <end position="85"/>
    </location>
</feature>
<dbReference type="Pfam" id="PF14364">
    <property type="entry name" value="DUF4408"/>
    <property type="match status" value="1"/>
</dbReference>
<gene>
    <name evidence="4" type="ORF">NE237_021890</name>
</gene>
<reference evidence="4" key="1">
    <citation type="journal article" date="2023" name="Plant J.">
        <title>The genome of the king protea, Protea cynaroides.</title>
        <authorList>
            <person name="Chang J."/>
            <person name="Duong T.A."/>
            <person name="Schoeman C."/>
            <person name="Ma X."/>
            <person name="Roodt D."/>
            <person name="Barker N."/>
            <person name="Li Z."/>
            <person name="Van de Peer Y."/>
            <person name="Mizrachi E."/>
        </authorList>
    </citation>
    <scope>NUCLEOTIDE SEQUENCE</scope>
    <source>
        <tissue evidence="4">Young leaves</tissue>
    </source>
</reference>
<dbReference type="PANTHER" id="PTHR35762:SF2">
    <property type="entry name" value="TRANSMEMBRANE PROTEIN"/>
    <property type="match status" value="1"/>
</dbReference>